<keyword evidence="1 4" id="KW-0378">Hydrolase</keyword>
<gene>
    <name evidence="4" type="ORF">D3P06_01105</name>
</gene>
<protein>
    <submittedName>
        <fullName evidence="4">MBL fold metallo-hydrolase</fullName>
    </submittedName>
</protein>
<evidence type="ECO:0000313" key="4">
    <source>
        <dbReference type="EMBL" id="RJL07365.1"/>
    </source>
</evidence>
<dbReference type="OrthoDB" id="9803916at2"/>
<dbReference type="AlphaFoldDB" id="A0A419A2U2"/>
<dbReference type="Gene3D" id="3.40.50.10890">
    <property type="match status" value="1"/>
</dbReference>
<dbReference type="InterPro" id="IPR036866">
    <property type="entry name" value="RibonucZ/Hydroxyglut_hydro"/>
</dbReference>
<dbReference type="Gene3D" id="3.60.15.10">
    <property type="entry name" value="Ribonuclease Z/Hydroxyacylglutathione hydrolase-like"/>
    <property type="match status" value="1"/>
</dbReference>
<dbReference type="PANTHER" id="PTHR11203">
    <property type="entry name" value="CLEAVAGE AND POLYADENYLATION SPECIFICITY FACTOR FAMILY MEMBER"/>
    <property type="match status" value="1"/>
</dbReference>
<dbReference type="RefSeq" id="WP_119884770.1">
    <property type="nucleotide sequence ID" value="NZ_CP067169.1"/>
</dbReference>
<dbReference type="EMBL" id="QZEV01000002">
    <property type="protein sequence ID" value="RJL07365.1"/>
    <property type="molecule type" value="Genomic_DNA"/>
</dbReference>
<accession>A0A419A2U2</accession>
<feature type="domain" description="Metallo-beta-lactamase" evidence="2">
    <location>
        <begin position="14"/>
        <end position="227"/>
    </location>
</feature>
<dbReference type="SUPFAM" id="SSF56281">
    <property type="entry name" value="Metallo-hydrolase/oxidoreductase"/>
    <property type="match status" value="1"/>
</dbReference>
<keyword evidence="5" id="KW-1185">Reference proteome</keyword>
<reference evidence="4 5" key="1">
    <citation type="submission" date="2018-09" db="EMBL/GenBank/DDBJ databases">
        <title>Paracoccus onubensis nov. sp. a moderate halophilic bacterium isolated from Gruta de las Maravillas (Aracena, Spain).</title>
        <authorList>
            <person name="Jurado V."/>
            <person name="Gutierrez-Patricio S."/>
            <person name="Gonzalez-Pimentel J.L."/>
            <person name="Laiz L."/>
            <person name="Saiz-Jimenez C."/>
        </authorList>
    </citation>
    <scope>NUCLEOTIDE SEQUENCE [LARGE SCALE GENOMIC DNA]</scope>
    <source>
        <strain evidence="4 5">DSM 19484</strain>
    </source>
</reference>
<evidence type="ECO:0000256" key="1">
    <source>
        <dbReference type="ARBA" id="ARBA00022801"/>
    </source>
</evidence>
<evidence type="ECO:0000259" key="2">
    <source>
        <dbReference type="SMART" id="SM00849"/>
    </source>
</evidence>
<dbReference type="PANTHER" id="PTHR11203:SF37">
    <property type="entry name" value="INTEGRATOR COMPLEX SUBUNIT 11"/>
    <property type="match status" value="1"/>
</dbReference>
<proteinExistence type="predicted"/>
<dbReference type="Pfam" id="PF00753">
    <property type="entry name" value="Lactamase_B"/>
    <property type="match status" value="1"/>
</dbReference>
<name>A0A419A2U2_9RHOB</name>
<dbReference type="InterPro" id="IPR050698">
    <property type="entry name" value="MBL"/>
</dbReference>
<dbReference type="Pfam" id="PF07521">
    <property type="entry name" value="RMMBL"/>
    <property type="match status" value="1"/>
</dbReference>
<dbReference type="InterPro" id="IPR011108">
    <property type="entry name" value="RMMBL"/>
</dbReference>
<comment type="caution">
    <text evidence="4">The sequence shown here is derived from an EMBL/GenBank/DDBJ whole genome shotgun (WGS) entry which is preliminary data.</text>
</comment>
<dbReference type="SMART" id="SM01027">
    <property type="entry name" value="Beta-Casp"/>
    <property type="match status" value="1"/>
</dbReference>
<dbReference type="GO" id="GO:0016787">
    <property type="term" value="F:hydrolase activity"/>
    <property type="evidence" value="ECO:0007669"/>
    <property type="project" value="UniProtKB-KW"/>
</dbReference>
<dbReference type="SMART" id="SM00849">
    <property type="entry name" value="Lactamase_B"/>
    <property type="match status" value="1"/>
</dbReference>
<dbReference type="Pfam" id="PF10996">
    <property type="entry name" value="Beta-Casp"/>
    <property type="match status" value="1"/>
</dbReference>
<dbReference type="GO" id="GO:0004521">
    <property type="term" value="F:RNA endonuclease activity"/>
    <property type="evidence" value="ECO:0007669"/>
    <property type="project" value="TreeGrafter"/>
</dbReference>
<evidence type="ECO:0000259" key="3">
    <source>
        <dbReference type="SMART" id="SM01027"/>
    </source>
</evidence>
<dbReference type="InterPro" id="IPR001279">
    <property type="entry name" value="Metallo-B-lactamas"/>
</dbReference>
<dbReference type="Proteomes" id="UP000285530">
    <property type="component" value="Unassembled WGS sequence"/>
</dbReference>
<organism evidence="4 5">
    <name type="scientific">Paracoccus aestuarii</name>
    <dbReference type="NCBI Taxonomy" id="453842"/>
    <lineage>
        <taxon>Bacteria</taxon>
        <taxon>Pseudomonadati</taxon>
        <taxon>Pseudomonadota</taxon>
        <taxon>Alphaproteobacteria</taxon>
        <taxon>Rhodobacterales</taxon>
        <taxon>Paracoccaceae</taxon>
        <taxon>Paracoccus</taxon>
    </lineage>
</organism>
<sequence>MLTLTSLGGAGTVTGSKHLLAHGDKRLLIDCGLFQGLKNLRDLNWEPLPVAPSSIDAVVLTHAHLDHSGYLPKLVRDGFRGRIYATAATRDVAELILKDSGFLNEKDADYANRKGFSKHKPALPLYGVRDAERAMEFFSTVPFDTPVQLSGGATLTFRHAGHILGAASADIEWVGRRIAFSGDLGRYGDPVLHDPDPVPEADYIVIESTYGNRLHGPADTTEVLGGIVERTAGRGGTVVIPAFAVGRAQSLLYHFWNLKTAGRLANIPIYLDSPMAIDATDLLHAHSDDHRLTHDECTAICKIATYTRDVDASKEITASPWPKVVISASGMATGGRVLHHLKSFATDPKHTILFSGYQSAGTRGRAMVQGAREIKIHGQWVPVRAEIDDLSMLSAHADADDLMRWLAGFQRGPSRVFIVHGEAEASEALRVRIGRELDWNATVPRQGQVFDL</sequence>
<dbReference type="InterPro" id="IPR022712">
    <property type="entry name" value="Beta_Casp"/>
</dbReference>
<feature type="domain" description="Beta-Casp" evidence="3">
    <location>
        <begin position="248"/>
        <end position="367"/>
    </location>
</feature>
<dbReference type="CDD" id="cd16295">
    <property type="entry name" value="TTHA0252-CPSF-like_MBL-fold"/>
    <property type="match status" value="1"/>
</dbReference>
<evidence type="ECO:0000313" key="5">
    <source>
        <dbReference type="Proteomes" id="UP000285530"/>
    </source>
</evidence>